<organism evidence="1">
    <name type="scientific">Siphoviridae sp. ctrCv3</name>
    <dbReference type="NCBI Taxonomy" id="2827954"/>
    <lineage>
        <taxon>Viruses</taxon>
        <taxon>Duplodnaviria</taxon>
        <taxon>Heunggongvirae</taxon>
        <taxon>Uroviricota</taxon>
        <taxon>Caudoviricetes</taxon>
    </lineage>
</organism>
<dbReference type="EMBL" id="BK032572">
    <property type="protein sequence ID" value="DAF48674.1"/>
    <property type="molecule type" value="Genomic_DNA"/>
</dbReference>
<reference evidence="1" key="1">
    <citation type="journal article" date="2021" name="Proc. Natl. Acad. Sci. U.S.A.">
        <title>A Catalog of Tens of Thousands of Viruses from Human Metagenomes Reveals Hidden Associations with Chronic Diseases.</title>
        <authorList>
            <person name="Tisza M.J."/>
            <person name="Buck C.B."/>
        </authorList>
    </citation>
    <scope>NUCLEOTIDE SEQUENCE</scope>
    <source>
        <strain evidence="1">CtrCv3</strain>
    </source>
</reference>
<protein>
    <submittedName>
        <fullName evidence="1">Terminase large subunit</fullName>
    </submittedName>
</protein>
<accession>A0A8S5SD72</accession>
<sequence length="424" mass="47923">MTALTKETVWKIWRYRPAAIGRMIGFKDLTDELHGKWMQNIIYGDADYTLQAHRLSYKSSCLSVALAMWCVLNHGKNALFMRKTDTDVIESISQAQKVMENEAFRHMAEILMDLPVYLTTANASNMTVSIYDSPRGAEQLVGCGCGGSLTGKHANLIVCDDVVNLQDRISKAEREKTKAIVRELRNIVTRDGRIVFIGTPWHKEDAFSLVAAPERYDCYSTGLISEEKLKNLREAMTASLFAANYELRHIASDDVIFTSPQTGADPALAEQGICHIDASYGGEDGTAFTVCKKSGGKYYIYGRLWHKHVDDCLPEIIRLRKAFNAGIIYCERNADKGYLAKTLRERGERADTYHEKTNKFVKITSYLKSDWKNVVFVAGTDAEYINQICDYTENAEHDDAPDSAASIVRKLWNKKDTEYVPLWM</sequence>
<proteinExistence type="predicted"/>
<name>A0A8S5SD72_9CAUD</name>
<dbReference type="Gene3D" id="3.40.50.300">
    <property type="entry name" value="P-loop containing nucleotide triphosphate hydrolases"/>
    <property type="match status" value="1"/>
</dbReference>
<dbReference type="InterPro" id="IPR027417">
    <property type="entry name" value="P-loop_NTPase"/>
</dbReference>
<dbReference type="Gene3D" id="3.30.420.240">
    <property type="match status" value="1"/>
</dbReference>
<evidence type="ECO:0000313" key="1">
    <source>
        <dbReference type="EMBL" id="DAF48674.1"/>
    </source>
</evidence>